<organism evidence="2 3">
    <name type="scientific">Salinarimonas soli</name>
    <dbReference type="NCBI Taxonomy" id="1638099"/>
    <lineage>
        <taxon>Bacteria</taxon>
        <taxon>Pseudomonadati</taxon>
        <taxon>Pseudomonadota</taxon>
        <taxon>Alphaproteobacteria</taxon>
        <taxon>Hyphomicrobiales</taxon>
        <taxon>Salinarimonadaceae</taxon>
        <taxon>Salinarimonas</taxon>
    </lineage>
</organism>
<sequence length="120" mass="12637">REPKRLSNGEAAPPVGLPQAPEAPRPDRFAAAARRARDRVLDRAMARGLITPADAEAARAEPVPDERRPFPMLAAHAADAALSERPGERVHRLPIHGPLQAGLEALAREGAGRQGAGPSA</sequence>
<evidence type="ECO:0000313" key="2">
    <source>
        <dbReference type="EMBL" id="KAA2220998.1"/>
    </source>
</evidence>
<dbReference type="SUPFAM" id="SSF53955">
    <property type="entry name" value="Lysozyme-like"/>
    <property type="match status" value="1"/>
</dbReference>
<dbReference type="InterPro" id="IPR023346">
    <property type="entry name" value="Lysozyme-like_dom_sf"/>
</dbReference>
<feature type="non-terminal residue" evidence="2">
    <location>
        <position position="120"/>
    </location>
</feature>
<accession>A0A5B2U4F1</accession>
<keyword evidence="3" id="KW-1185">Reference proteome</keyword>
<gene>
    <name evidence="2" type="ORF">F0L46_25970</name>
</gene>
<protein>
    <submittedName>
        <fullName evidence="2">Penicillin-binding protein 1C</fullName>
    </submittedName>
</protein>
<dbReference type="Gene3D" id="1.10.3810.10">
    <property type="entry name" value="Biosynthetic peptidoglycan transglycosylase-like"/>
    <property type="match status" value="1"/>
</dbReference>
<name>A0A5B2U4F1_9HYPH</name>
<comment type="caution">
    <text evidence="2">The sequence shown here is derived from an EMBL/GenBank/DDBJ whole genome shotgun (WGS) entry which is preliminary data.</text>
</comment>
<feature type="non-terminal residue" evidence="2">
    <location>
        <position position="1"/>
    </location>
</feature>
<dbReference type="EMBL" id="VUOA01000289">
    <property type="protein sequence ID" value="KAA2220998.1"/>
    <property type="molecule type" value="Genomic_DNA"/>
</dbReference>
<feature type="region of interest" description="Disordered" evidence="1">
    <location>
        <begin position="1"/>
        <end position="34"/>
    </location>
</feature>
<evidence type="ECO:0000313" key="3">
    <source>
        <dbReference type="Proteomes" id="UP000323142"/>
    </source>
</evidence>
<proteinExistence type="predicted"/>
<evidence type="ECO:0000256" key="1">
    <source>
        <dbReference type="SAM" id="MobiDB-lite"/>
    </source>
</evidence>
<dbReference type="Proteomes" id="UP000323142">
    <property type="component" value="Unassembled WGS sequence"/>
</dbReference>
<dbReference type="AlphaFoldDB" id="A0A5B2U4F1"/>
<reference evidence="2 3" key="2">
    <citation type="submission" date="2019-09" db="EMBL/GenBank/DDBJ databases">
        <authorList>
            <person name="Jin C."/>
        </authorList>
    </citation>
    <scope>NUCLEOTIDE SEQUENCE [LARGE SCALE GENOMIC DNA]</scope>
    <source>
        <strain evidence="2 3">BN140002</strain>
    </source>
</reference>
<reference evidence="2 3" key="1">
    <citation type="submission" date="2019-09" db="EMBL/GenBank/DDBJ databases">
        <title>Salinarimonas rosea gen. nov., sp. nov., a new member of the a-2 subgroup of the Proteobacteria.</title>
        <authorList>
            <person name="Liu J."/>
        </authorList>
    </citation>
    <scope>NUCLEOTIDE SEQUENCE [LARGE SCALE GENOMIC DNA]</scope>
    <source>
        <strain evidence="2 3">BN140002</strain>
    </source>
</reference>
<dbReference type="InterPro" id="IPR036950">
    <property type="entry name" value="PBP_transglycosylase"/>
</dbReference>